<accession>A0A6S6XZ21</accession>
<name>A0A6S6XZ21_9PROT</name>
<keyword evidence="1" id="KW-0614">Plasmid</keyword>
<dbReference type="EMBL" id="LR778302">
    <property type="protein sequence ID" value="CAB1371246.1"/>
    <property type="molecule type" value="Genomic_DNA"/>
</dbReference>
<evidence type="ECO:0000313" key="1">
    <source>
        <dbReference type="EMBL" id="CAB1371246.1"/>
    </source>
</evidence>
<protein>
    <submittedName>
        <fullName evidence="1">Uncharacterized protein</fullName>
    </submittedName>
</protein>
<dbReference type="Proteomes" id="UP000515733">
    <property type="component" value="Plasmid pI"/>
</dbReference>
<geneLocation type="plasmid" evidence="1 2">
    <name>pI</name>
</geneLocation>
<gene>
    <name evidence="1" type="ORF">DENOEST_P0088</name>
</gene>
<dbReference type="KEGG" id="doe:DENOEST_P0088"/>
<reference evidence="1 2" key="1">
    <citation type="submission" date="2020-03" db="EMBL/GenBank/DDBJ databases">
        <authorList>
            <consortium name="Genoscope - CEA"/>
            <person name="William W."/>
        </authorList>
    </citation>
    <scope>NUCLEOTIDE SEQUENCE [LARGE SCALE GENOMIC DNA]</scope>
    <source>
        <strain evidence="2">DSM 16959</strain>
        <plasmid evidence="1 2">pI</plasmid>
    </source>
</reference>
<evidence type="ECO:0000313" key="2">
    <source>
        <dbReference type="Proteomes" id="UP000515733"/>
    </source>
</evidence>
<proteinExistence type="predicted"/>
<organism evidence="1 2">
    <name type="scientific">Denitratisoma oestradiolicum</name>
    <dbReference type="NCBI Taxonomy" id="311182"/>
    <lineage>
        <taxon>Bacteria</taxon>
        <taxon>Pseudomonadati</taxon>
        <taxon>Pseudomonadota</taxon>
        <taxon>Betaproteobacteria</taxon>
        <taxon>Nitrosomonadales</taxon>
        <taxon>Sterolibacteriaceae</taxon>
        <taxon>Denitratisoma</taxon>
    </lineage>
</organism>
<keyword evidence="2" id="KW-1185">Reference proteome</keyword>
<dbReference type="AlphaFoldDB" id="A0A6S6XZ21"/>
<sequence length="68" mass="7415">MAENRGASSIAYSDETRPIPAAELASGRQRERKAVQNGLQNLTGDYLWRSSAKVGSGKFRPLQSLPKP</sequence>